<evidence type="ECO:0000259" key="1">
    <source>
        <dbReference type="Pfam" id="PF21234"/>
    </source>
</evidence>
<sequence>MTDSPVDSDRQYSDLTLDQQLALRAAADRLTEEFAGVARENVVNDLLHAAYDHIADHANFDNFVPLLAERYTRELLHAADEQRTGGRSTTDA</sequence>
<gene>
    <name evidence="2" type="ORF">IT779_08925</name>
</gene>
<protein>
    <recommendedName>
        <fullName evidence="1">Protein-tyrosine-phosphatase-like N-terminal domain-containing protein</fullName>
    </recommendedName>
</protein>
<dbReference type="Proteomes" id="UP000655751">
    <property type="component" value="Unassembled WGS sequence"/>
</dbReference>
<organism evidence="2 3">
    <name type="scientific">Nocardia bovistercoris</name>
    <dbReference type="NCBI Taxonomy" id="2785916"/>
    <lineage>
        <taxon>Bacteria</taxon>
        <taxon>Bacillati</taxon>
        <taxon>Actinomycetota</taxon>
        <taxon>Actinomycetes</taxon>
        <taxon>Mycobacteriales</taxon>
        <taxon>Nocardiaceae</taxon>
        <taxon>Nocardia</taxon>
    </lineage>
</organism>
<proteinExistence type="predicted"/>
<dbReference type="NCBIfam" id="NF046112">
    <property type="entry name" value="MSMEG_6209_Nter"/>
    <property type="match status" value="1"/>
</dbReference>
<dbReference type="EMBL" id="JADMLG010000003">
    <property type="protein sequence ID" value="MBH0776406.1"/>
    <property type="molecule type" value="Genomic_DNA"/>
</dbReference>
<dbReference type="Pfam" id="PF21234">
    <property type="entry name" value="Phosphatase-like_N"/>
    <property type="match status" value="1"/>
</dbReference>
<accession>A0A931N2T8</accession>
<name>A0A931N2T8_9NOCA</name>
<dbReference type="InterPro" id="IPR048716">
    <property type="entry name" value="Phosphatase-like_N"/>
</dbReference>
<dbReference type="AlphaFoldDB" id="A0A931N2T8"/>
<evidence type="ECO:0000313" key="3">
    <source>
        <dbReference type="Proteomes" id="UP000655751"/>
    </source>
</evidence>
<feature type="domain" description="Protein-tyrosine-phosphatase-like N-terminal" evidence="1">
    <location>
        <begin position="23"/>
        <end position="78"/>
    </location>
</feature>
<reference evidence="2" key="1">
    <citation type="submission" date="2020-11" db="EMBL/GenBank/DDBJ databases">
        <title>Nocardia NEAU-351.nov., a novel actinomycete isolated from the cow dung.</title>
        <authorList>
            <person name="Zhang X."/>
        </authorList>
    </citation>
    <scope>NUCLEOTIDE SEQUENCE</scope>
    <source>
        <strain evidence="2">NEAU-351</strain>
    </source>
</reference>
<keyword evidence="3" id="KW-1185">Reference proteome</keyword>
<dbReference type="Gene3D" id="1.10.8.1060">
    <property type="entry name" value="Corynebacterium glutamicum thioredoxin-dependent arsenate reductase, N-terminal domain"/>
    <property type="match status" value="1"/>
</dbReference>
<evidence type="ECO:0000313" key="2">
    <source>
        <dbReference type="EMBL" id="MBH0776406.1"/>
    </source>
</evidence>
<dbReference type="RefSeq" id="WP_196148747.1">
    <property type="nucleotide sequence ID" value="NZ_JADMLG010000003.1"/>
</dbReference>
<comment type="caution">
    <text evidence="2">The sequence shown here is derived from an EMBL/GenBank/DDBJ whole genome shotgun (WGS) entry which is preliminary data.</text>
</comment>